<dbReference type="PROSITE" id="PS51257">
    <property type="entry name" value="PROKAR_LIPOPROTEIN"/>
    <property type="match status" value="1"/>
</dbReference>
<dbReference type="KEGG" id="rhd:R2APBS1_0120"/>
<gene>
    <name evidence="2" type="ORF">R2APBS1_0120</name>
</gene>
<dbReference type="HOGENOM" id="CLU_1022616_0_0_6"/>
<evidence type="ECO:0000313" key="2">
    <source>
        <dbReference type="EMBL" id="AGG87300.1"/>
    </source>
</evidence>
<dbReference type="EMBL" id="CP003470">
    <property type="protein sequence ID" value="AGG87300.1"/>
    <property type="molecule type" value="Genomic_DNA"/>
</dbReference>
<organism evidence="2 3">
    <name type="scientific">Rhodanobacter denitrificans</name>
    <dbReference type="NCBI Taxonomy" id="666685"/>
    <lineage>
        <taxon>Bacteria</taxon>
        <taxon>Pseudomonadati</taxon>
        <taxon>Pseudomonadota</taxon>
        <taxon>Gammaproteobacteria</taxon>
        <taxon>Lysobacterales</taxon>
        <taxon>Rhodanobacteraceae</taxon>
        <taxon>Rhodanobacter</taxon>
    </lineage>
</organism>
<protein>
    <recommendedName>
        <fullName evidence="4">TonB family protein</fullName>
    </recommendedName>
</protein>
<evidence type="ECO:0000313" key="3">
    <source>
        <dbReference type="Proteomes" id="UP000011859"/>
    </source>
</evidence>
<dbReference type="AlphaFoldDB" id="M4NA63"/>
<keyword evidence="3" id="KW-1185">Reference proteome</keyword>
<dbReference type="Gene3D" id="3.30.1150.10">
    <property type="match status" value="1"/>
</dbReference>
<feature type="chain" id="PRO_5004055884" description="TonB family protein" evidence="1">
    <location>
        <begin position="22"/>
        <end position="272"/>
    </location>
</feature>
<evidence type="ECO:0000256" key="1">
    <source>
        <dbReference type="SAM" id="SignalP"/>
    </source>
</evidence>
<dbReference type="SUPFAM" id="SSF74653">
    <property type="entry name" value="TolA/TonB C-terminal domain"/>
    <property type="match status" value="1"/>
</dbReference>
<sequence precursor="true">MKGVMYCAGVMLLACALPARAADRQKQTYVIGADVSALGEVTKTEPESGVTKPIAAVLDLALRHWRFVPAQKDGRAVPVHTFITTTLEVVPDAGGKYTLTISYVSQGPKWELSSMPVYSPEALQIHAQGSVEATAKLQADGKLIIKESRTSNPGRGGRLLTKAVDDALLRDRYTPETLDGKPVPAYLRTRMTFRVNESSKVTTTDCKGGPPDSIPIWCSVAKARDEAPPTNADLAFLEQTGFVVGIEANRTWRPGISSVLQPSVVNPITMHL</sequence>
<keyword evidence="1" id="KW-0732">Signal</keyword>
<name>M4NA63_9GAMM</name>
<dbReference type="OrthoDB" id="5957594at2"/>
<evidence type="ECO:0008006" key="4">
    <source>
        <dbReference type="Google" id="ProtNLM"/>
    </source>
</evidence>
<reference evidence="2 3" key="1">
    <citation type="submission" date="2012-04" db="EMBL/GenBank/DDBJ databases">
        <title>Complete genome of Rhodanobacter sp. 2APBS1.</title>
        <authorList>
            <consortium name="US DOE Joint Genome Institute"/>
            <person name="Huntemann M."/>
            <person name="Wei C.-L."/>
            <person name="Han J."/>
            <person name="Detter J.C."/>
            <person name="Han C."/>
            <person name="Tapia R."/>
            <person name="Munk A.C.C."/>
            <person name="Chen A."/>
            <person name="Krypides N."/>
            <person name="Mavromatis K."/>
            <person name="Markowitz V."/>
            <person name="Szeto E."/>
            <person name="Ivanova N."/>
            <person name="Mikhailova N."/>
            <person name="Ovchinnikova G."/>
            <person name="Pagani I."/>
            <person name="Pati A."/>
            <person name="Goodwin L."/>
            <person name="Peters L."/>
            <person name="Pitluck S."/>
            <person name="Woyke T."/>
            <person name="Prakash O."/>
            <person name="Elkins J."/>
            <person name="Brown S."/>
            <person name="Palumbo A."/>
            <person name="Hemme C."/>
            <person name="Zhou J."/>
            <person name="Watson D."/>
            <person name="Jardine P."/>
            <person name="Kostka J."/>
            <person name="Green S."/>
        </authorList>
    </citation>
    <scope>NUCLEOTIDE SEQUENCE [LARGE SCALE GENOMIC DNA]</scope>
    <source>
        <strain evidence="2 3">2APBS1</strain>
    </source>
</reference>
<dbReference type="Proteomes" id="UP000011859">
    <property type="component" value="Chromosome"/>
</dbReference>
<dbReference type="RefSeq" id="WP_015446435.1">
    <property type="nucleotide sequence ID" value="NC_020541.1"/>
</dbReference>
<proteinExistence type="predicted"/>
<accession>M4NA63</accession>
<dbReference type="STRING" id="666685.R2APBS1_0120"/>
<feature type="signal peptide" evidence="1">
    <location>
        <begin position="1"/>
        <end position="21"/>
    </location>
</feature>